<evidence type="ECO:0000313" key="2">
    <source>
        <dbReference type="Proteomes" id="UP001062846"/>
    </source>
</evidence>
<name>A0ACC0MHZ0_RHOML</name>
<evidence type="ECO:0000313" key="1">
    <source>
        <dbReference type="EMBL" id="KAI8540595.1"/>
    </source>
</evidence>
<dbReference type="EMBL" id="CM046396">
    <property type="protein sequence ID" value="KAI8540595.1"/>
    <property type="molecule type" value="Genomic_DNA"/>
</dbReference>
<proteinExistence type="predicted"/>
<comment type="caution">
    <text evidence="1">The sequence shown here is derived from an EMBL/GenBank/DDBJ whole genome shotgun (WGS) entry which is preliminary data.</text>
</comment>
<reference evidence="1" key="1">
    <citation type="submission" date="2022-02" db="EMBL/GenBank/DDBJ databases">
        <title>Plant Genome Project.</title>
        <authorList>
            <person name="Zhang R.-G."/>
        </authorList>
    </citation>
    <scope>NUCLEOTIDE SEQUENCE</scope>
    <source>
        <strain evidence="1">AT1</strain>
    </source>
</reference>
<keyword evidence="2" id="KW-1185">Reference proteome</keyword>
<sequence>MCQAVYLHVISHNNPAFHLYQKMSFECFRRLHGFYLINGQHYDSFLFVFYLNGGQSPCSPLELVTLIVTYLKNGLKLVAVREDL</sequence>
<organism evidence="1 2">
    <name type="scientific">Rhododendron molle</name>
    <name type="common">Chinese azalea</name>
    <name type="synonym">Azalea mollis</name>
    <dbReference type="NCBI Taxonomy" id="49168"/>
    <lineage>
        <taxon>Eukaryota</taxon>
        <taxon>Viridiplantae</taxon>
        <taxon>Streptophyta</taxon>
        <taxon>Embryophyta</taxon>
        <taxon>Tracheophyta</taxon>
        <taxon>Spermatophyta</taxon>
        <taxon>Magnoliopsida</taxon>
        <taxon>eudicotyledons</taxon>
        <taxon>Gunneridae</taxon>
        <taxon>Pentapetalae</taxon>
        <taxon>asterids</taxon>
        <taxon>Ericales</taxon>
        <taxon>Ericaceae</taxon>
        <taxon>Ericoideae</taxon>
        <taxon>Rhodoreae</taxon>
        <taxon>Rhododendron</taxon>
    </lineage>
</organism>
<dbReference type="Proteomes" id="UP001062846">
    <property type="component" value="Chromosome 9"/>
</dbReference>
<gene>
    <name evidence="1" type="ORF">RHMOL_Rhmol09G0275600</name>
</gene>
<accession>A0ACC0MHZ0</accession>
<protein>
    <submittedName>
        <fullName evidence="1">Uncharacterized protein</fullName>
    </submittedName>
</protein>